<feature type="transmembrane region" description="Helical" evidence="9">
    <location>
        <begin position="20"/>
        <end position="41"/>
    </location>
</feature>
<dbReference type="Gene3D" id="3.40.50.300">
    <property type="entry name" value="P-loop containing nucleotide triphosphate hydrolases"/>
    <property type="match status" value="2"/>
</dbReference>
<dbReference type="FunFam" id="3.40.50.300:FF:000335">
    <property type="entry name" value="ATP binding cassette subfamily A member 5"/>
    <property type="match status" value="1"/>
</dbReference>
<feature type="transmembrane region" description="Helical" evidence="9">
    <location>
        <begin position="783"/>
        <end position="802"/>
    </location>
</feature>
<dbReference type="GO" id="GO:0140359">
    <property type="term" value="F:ABC-type transporter activity"/>
    <property type="evidence" value="ECO:0007669"/>
    <property type="project" value="InterPro"/>
</dbReference>
<dbReference type="InterPro" id="IPR003439">
    <property type="entry name" value="ABC_transporter-like_ATP-bd"/>
</dbReference>
<evidence type="ECO:0000259" key="10">
    <source>
        <dbReference type="PROSITE" id="PS50893"/>
    </source>
</evidence>
<dbReference type="GO" id="GO:0005319">
    <property type="term" value="F:lipid transporter activity"/>
    <property type="evidence" value="ECO:0007669"/>
    <property type="project" value="TreeGrafter"/>
</dbReference>
<protein>
    <recommendedName>
        <fullName evidence="10">ABC transporter domain-containing protein</fullName>
    </recommendedName>
</protein>
<evidence type="ECO:0000256" key="1">
    <source>
        <dbReference type="ARBA" id="ARBA00004141"/>
    </source>
</evidence>
<dbReference type="InterPro" id="IPR026082">
    <property type="entry name" value="ABCA"/>
</dbReference>
<feature type="transmembrane region" description="Helical" evidence="9">
    <location>
        <begin position="947"/>
        <end position="980"/>
    </location>
</feature>
<evidence type="ECO:0000256" key="3">
    <source>
        <dbReference type="ARBA" id="ARBA00022448"/>
    </source>
</evidence>
<dbReference type="STRING" id="37360.A0A0G4J798"/>
<gene>
    <name evidence="11" type="ORF">PBRA_009334</name>
</gene>
<keyword evidence="4 9" id="KW-0812">Transmembrane</keyword>
<keyword evidence="3" id="KW-0813">Transport</keyword>
<dbReference type="FunFam" id="3.40.50.300:FF:000933">
    <property type="entry name" value="ABC transporter A family member 7"/>
    <property type="match status" value="1"/>
</dbReference>
<accession>A0A0G4J798</accession>
<organism evidence="11 12">
    <name type="scientific">Plasmodiophora brassicae</name>
    <name type="common">Clubroot disease agent</name>
    <dbReference type="NCBI Taxonomy" id="37360"/>
    <lineage>
        <taxon>Eukaryota</taxon>
        <taxon>Sar</taxon>
        <taxon>Rhizaria</taxon>
        <taxon>Endomyxa</taxon>
        <taxon>Phytomyxea</taxon>
        <taxon>Plasmodiophorida</taxon>
        <taxon>Plasmodiophoridae</taxon>
        <taxon>Plasmodiophora</taxon>
    </lineage>
</organism>
<comment type="subcellular location">
    <subcellularLocation>
        <location evidence="1">Membrane</location>
        <topology evidence="1">Multi-pass membrane protein</topology>
    </subcellularLocation>
</comment>
<dbReference type="GO" id="GO:0016020">
    <property type="term" value="C:membrane"/>
    <property type="evidence" value="ECO:0007669"/>
    <property type="project" value="UniProtKB-SubCell"/>
</dbReference>
<evidence type="ECO:0000313" key="12">
    <source>
        <dbReference type="Proteomes" id="UP000039324"/>
    </source>
</evidence>
<reference evidence="11 12" key="1">
    <citation type="submission" date="2015-02" db="EMBL/GenBank/DDBJ databases">
        <authorList>
            <person name="Chooi Y.-H."/>
        </authorList>
    </citation>
    <scope>NUCLEOTIDE SEQUENCE [LARGE SCALE GENOMIC DNA]</scope>
    <source>
        <strain evidence="11">E3</strain>
    </source>
</reference>
<keyword evidence="6" id="KW-0067">ATP-binding</keyword>
<dbReference type="InterPro" id="IPR017871">
    <property type="entry name" value="ABC_transporter-like_CS"/>
</dbReference>
<dbReference type="CDD" id="cd03263">
    <property type="entry name" value="ABC_subfamily_A"/>
    <property type="match status" value="2"/>
</dbReference>
<keyword evidence="12" id="KW-1185">Reference proteome</keyword>
<dbReference type="InterPro" id="IPR013525">
    <property type="entry name" value="ABC2_TM"/>
</dbReference>
<feature type="domain" description="ABC transporter" evidence="10">
    <location>
        <begin position="424"/>
        <end position="653"/>
    </location>
</feature>
<dbReference type="GO" id="GO:0005524">
    <property type="term" value="F:ATP binding"/>
    <property type="evidence" value="ECO:0007669"/>
    <property type="project" value="UniProtKB-KW"/>
</dbReference>
<evidence type="ECO:0000256" key="5">
    <source>
        <dbReference type="ARBA" id="ARBA00022741"/>
    </source>
</evidence>
<keyword evidence="8 9" id="KW-0472">Membrane</keyword>
<feature type="transmembrane region" description="Helical" evidence="9">
    <location>
        <begin position="1104"/>
        <end position="1124"/>
    </location>
</feature>
<feature type="transmembrane region" description="Helical" evidence="9">
    <location>
        <begin position="216"/>
        <end position="240"/>
    </location>
</feature>
<dbReference type="Proteomes" id="UP000039324">
    <property type="component" value="Unassembled WGS sequence"/>
</dbReference>
<feature type="transmembrane region" description="Helical" evidence="9">
    <location>
        <begin position="246"/>
        <end position="265"/>
    </location>
</feature>
<dbReference type="SUPFAM" id="SSF52540">
    <property type="entry name" value="P-loop containing nucleoside triphosphate hydrolases"/>
    <property type="match status" value="2"/>
</dbReference>
<sequence length="1474" mass="159913">MGWACHVRVLTARHVRARRLVAPVVFCLSMALLIKLMSTVVEVDPSALPSHRPVSLDLRQVVDNRGSSYMRVTPDDSRTQHYRELLEAAVSGTGTTVVSGDQATPDGSALLAIVEFDWTEWPTVRYTVKIPDGPDHRWRDTLMAAIQATLNGVSPTPVLVHLQSIPRRVDLDSFGWILVICLLFTGSSQLAILVAEKDARVREGLKIMGVSESAWMASHIIASAIPYALLLPVVILYFPSVFPSKMVLQVILTFFLFIVTLFALAYMVSAFFTRSKLASFCFSLGTIAVTVLLWNTVRYREVGLQLAGSLFSPVAFLSTLSTFLRQRSLDSYLSSRRVTEPVPELVAAIPFGYGIVMLLIDIVIYLGLGLYFHEVLPKKYGPRRPWNFIFRWRSTTPASEEFQPLIEGARVEKAAPGMTPGIAIRNLQLKYNRGAVVAVDDLSVDMFSGQVFALLGPNGAGKTSTLDCLTGIREPSDGQIIVNGKNAITDMAAIRESLGVCPQYDVLYDDMTVSKHIEFFGRLKGLSSQEAQVEAQRLMGALELTHKANTVAKVLSGGEKRKLSVAIAFVGNPSVVILDEPSAGLDAESRQRLWDLIKSLRQDRCIILTTHQMSEAEALGDRIGIMASGRLVCCGSALYLKHRYNIGYQLTTTFAGNASAADRAALHALVLSHIPGSSVMTSSGVQATFCLPLAYRHNFPAFLRALDDVDGVSSYGLSLATMEQVFLRVVNEETTPTTTTSTQAGVEYVDAEMSKAGKVSRSRLGRFVPPLLFIRLAHTLRDFQLWFSMFSGLVVLSLYILLGNSTDPRRVVAGRVTPASAMFVPIRQTVYIQSSAHLSQIDYANIEVLPSGLSPGALEQRTALALMTDPGMLGVICKTGSSLVWSDLNGFHSRPSVSLLATEYSASSGAGYQLLMLLGLFVFALQAPTHLGGSEVIMRASRSQARLIIAGASVVQYWLIAFIVNFVCVFVPLAIGVALFKLGLGVSSVPSTGALFAVIAPYAAASTVLVSCVSLWATSDASISTRLQVFQVVTGPVLFVVEFGAKAVMLRDPTSSLAPLPYLNVLPSMALLKSLIGAYVTDAAPKDLLPQLPNWIVHAQRDGLLGMMTVVLAGAACILFVESVRWYPSIRRRVTLGKAPLLSLGPSDSSALVSVQNLSKAYTKSKLAVDSISFSVRAGECFGHLGTNGAGKTTTMRCMTGEERPTDGDVFVAGESCAEQTSRARSNLSYGPQEDALISGLNAFDHLWAYGRIMGVSNSDLDEIVPELIQRVGLGKFAKRPAGTYSGGNRRKLSSAIALMGNRRVILLDEPTAGIDPSSRRLIWNLVREACGKPDRCVVLTTHMLEEAEALCSRISIMVNGTIRCMGTAQQLKDAFGAFYHIQVIAKAPGPLDPIKSGLRERFPGLSITDEVGLLLRASVPRTPHCRLPDVFERLESMSDALDEYAVEETSLEQIFVSLAHQPAHMERVVVATA</sequence>
<evidence type="ECO:0000256" key="7">
    <source>
        <dbReference type="ARBA" id="ARBA00022989"/>
    </source>
</evidence>
<dbReference type="Pfam" id="PF00005">
    <property type="entry name" value="ABC_tran"/>
    <property type="match status" value="2"/>
</dbReference>
<evidence type="ECO:0000313" key="11">
    <source>
        <dbReference type="EMBL" id="CEP03116.1"/>
    </source>
</evidence>
<dbReference type="SMART" id="SM00382">
    <property type="entry name" value="AAA"/>
    <property type="match status" value="2"/>
</dbReference>
<dbReference type="InterPro" id="IPR027417">
    <property type="entry name" value="P-loop_NTPase"/>
</dbReference>
<evidence type="ECO:0000256" key="4">
    <source>
        <dbReference type="ARBA" id="ARBA00022692"/>
    </source>
</evidence>
<evidence type="ECO:0000256" key="2">
    <source>
        <dbReference type="ARBA" id="ARBA00008869"/>
    </source>
</evidence>
<evidence type="ECO:0000256" key="6">
    <source>
        <dbReference type="ARBA" id="ARBA00022840"/>
    </source>
</evidence>
<dbReference type="PROSITE" id="PS50893">
    <property type="entry name" value="ABC_TRANSPORTER_2"/>
    <property type="match status" value="2"/>
</dbReference>
<proteinExistence type="inferred from homology"/>
<dbReference type="PROSITE" id="PS00211">
    <property type="entry name" value="ABC_TRANSPORTER_1"/>
    <property type="match status" value="1"/>
</dbReference>
<comment type="similarity">
    <text evidence="2">Belongs to the ABC transporter superfamily. ABCA family.</text>
</comment>
<feature type="transmembrane region" description="Helical" evidence="9">
    <location>
        <begin position="174"/>
        <end position="195"/>
    </location>
</feature>
<dbReference type="GO" id="GO:0016887">
    <property type="term" value="F:ATP hydrolysis activity"/>
    <property type="evidence" value="ECO:0007669"/>
    <property type="project" value="InterPro"/>
</dbReference>
<dbReference type="InterPro" id="IPR003593">
    <property type="entry name" value="AAA+_ATPase"/>
</dbReference>
<feature type="transmembrane region" description="Helical" evidence="9">
    <location>
        <begin position="992"/>
        <end position="1017"/>
    </location>
</feature>
<keyword evidence="7 9" id="KW-1133">Transmembrane helix</keyword>
<name>A0A0G4J798_PLABS</name>
<dbReference type="Pfam" id="PF12698">
    <property type="entry name" value="ABC2_membrane_3"/>
    <property type="match status" value="1"/>
</dbReference>
<dbReference type="OrthoDB" id="8061355at2759"/>
<feature type="transmembrane region" description="Helical" evidence="9">
    <location>
        <begin position="303"/>
        <end position="324"/>
    </location>
</feature>
<dbReference type="EMBL" id="CDSF01000141">
    <property type="protein sequence ID" value="CEP03116.1"/>
    <property type="molecule type" value="Genomic_DNA"/>
</dbReference>
<evidence type="ECO:0000256" key="8">
    <source>
        <dbReference type="ARBA" id="ARBA00023136"/>
    </source>
</evidence>
<dbReference type="PANTHER" id="PTHR19229">
    <property type="entry name" value="ATP-BINDING CASSETTE TRANSPORTER SUBFAMILY A ABCA"/>
    <property type="match status" value="1"/>
</dbReference>
<feature type="transmembrane region" description="Helical" evidence="9">
    <location>
        <begin position="277"/>
        <end position="297"/>
    </location>
</feature>
<feature type="transmembrane region" description="Helical" evidence="9">
    <location>
        <begin position="345"/>
        <end position="372"/>
    </location>
</feature>
<feature type="domain" description="ABC transporter" evidence="10">
    <location>
        <begin position="1153"/>
        <end position="1385"/>
    </location>
</feature>
<dbReference type="PANTHER" id="PTHR19229:SF250">
    <property type="entry name" value="ABC TRANSPORTER DOMAIN-CONTAINING PROTEIN-RELATED"/>
    <property type="match status" value="1"/>
</dbReference>
<evidence type="ECO:0000256" key="9">
    <source>
        <dbReference type="SAM" id="Phobius"/>
    </source>
</evidence>
<keyword evidence="5" id="KW-0547">Nucleotide-binding</keyword>